<dbReference type="EMBL" id="NQVE01000161">
    <property type="protein sequence ID" value="RAL43164.1"/>
    <property type="molecule type" value="Genomic_DNA"/>
</dbReference>
<feature type="compositionally biased region" description="Basic and acidic residues" evidence="1">
    <location>
        <begin position="16"/>
        <end position="32"/>
    </location>
</feature>
<protein>
    <submittedName>
        <fullName evidence="2">Uncharacterized protein</fullName>
    </submittedName>
</protein>
<dbReference type="Proteomes" id="UP000249390">
    <property type="component" value="Unassembled WGS sequence"/>
</dbReference>
<dbReference type="AlphaFoldDB" id="A0A328DCE1"/>
<feature type="region of interest" description="Disordered" evidence="1">
    <location>
        <begin position="93"/>
        <end position="127"/>
    </location>
</feature>
<proteinExistence type="predicted"/>
<comment type="caution">
    <text evidence="2">The sequence shown here is derived from an EMBL/GenBank/DDBJ whole genome shotgun (WGS) entry which is preliminary data.</text>
</comment>
<dbReference type="PANTHER" id="PTHR33264">
    <property type="entry name" value="EXPRESSED PROTEIN"/>
    <property type="match status" value="1"/>
</dbReference>
<keyword evidence="3" id="KW-1185">Reference proteome</keyword>
<sequence length="151" mass="16939">MAEQQGAANRKPLLRTIDRAGRESGRSEDGGYRRGNHRRFGEFAGSTAAECATVCCCCPCAALDFLVLALYKVPAGLCRKAWRRNKRKRLLIKRRKMQASEGASTASSPAGAETEEMYGSHEEANSDEFETEMWGRFYRGGFWRSTSERED</sequence>
<organism evidence="2 3">
    <name type="scientific">Cuscuta australis</name>
    <dbReference type="NCBI Taxonomy" id="267555"/>
    <lineage>
        <taxon>Eukaryota</taxon>
        <taxon>Viridiplantae</taxon>
        <taxon>Streptophyta</taxon>
        <taxon>Embryophyta</taxon>
        <taxon>Tracheophyta</taxon>
        <taxon>Spermatophyta</taxon>
        <taxon>Magnoliopsida</taxon>
        <taxon>eudicotyledons</taxon>
        <taxon>Gunneridae</taxon>
        <taxon>Pentapetalae</taxon>
        <taxon>asterids</taxon>
        <taxon>lamiids</taxon>
        <taxon>Solanales</taxon>
        <taxon>Convolvulaceae</taxon>
        <taxon>Cuscuteae</taxon>
        <taxon>Cuscuta</taxon>
        <taxon>Cuscuta subgen. Grammica</taxon>
        <taxon>Cuscuta sect. Cleistogrammica</taxon>
    </lineage>
</organism>
<evidence type="ECO:0000256" key="1">
    <source>
        <dbReference type="SAM" id="MobiDB-lite"/>
    </source>
</evidence>
<evidence type="ECO:0000313" key="3">
    <source>
        <dbReference type="Proteomes" id="UP000249390"/>
    </source>
</evidence>
<accession>A0A328DCE1</accession>
<reference evidence="2 3" key="1">
    <citation type="submission" date="2018-06" db="EMBL/GenBank/DDBJ databases">
        <title>The Genome of Cuscuta australis (Dodder) Provides Insight into the Evolution of Plant Parasitism.</title>
        <authorList>
            <person name="Liu H."/>
        </authorList>
    </citation>
    <scope>NUCLEOTIDE SEQUENCE [LARGE SCALE GENOMIC DNA]</scope>
    <source>
        <strain evidence="3">cv. Yunnan</strain>
        <tissue evidence="2">Vines</tissue>
    </source>
</reference>
<evidence type="ECO:0000313" key="2">
    <source>
        <dbReference type="EMBL" id="RAL43164.1"/>
    </source>
</evidence>
<name>A0A328DCE1_9ASTE</name>
<feature type="region of interest" description="Disordered" evidence="1">
    <location>
        <begin position="1"/>
        <end position="35"/>
    </location>
</feature>
<gene>
    <name evidence="2" type="ORF">DM860_009946</name>
</gene>
<dbReference type="PANTHER" id="PTHR33264:SF8">
    <property type="entry name" value="EXPRESSED PROTEIN"/>
    <property type="match status" value="1"/>
</dbReference>